<dbReference type="Pfam" id="PF05833">
    <property type="entry name" value="NFACT_N"/>
    <property type="match status" value="1"/>
</dbReference>
<feature type="region of interest" description="Disordered" evidence="1">
    <location>
        <begin position="367"/>
        <end position="395"/>
    </location>
</feature>
<protein>
    <submittedName>
        <fullName evidence="2">NFACT-R_1 domain-containing protein</fullName>
    </submittedName>
</protein>
<dbReference type="AlphaFoldDB" id="A0A699Z4B7"/>
<gene>
    <name evidence="2" type="ORF">HaLaN_14126</name>
</gene>
<feature type="non-terminal residue" evidence="2">
    <location>
        <position position="395"/>
    </location>
</feature>
<dbReference type="Proteomes" id="UP000485058">
    <property type="component" value="Unassembled WGS sequence"/>
</dbReference>
<comment type="caution">
    <text evidence="2">The sequence shown here is derived from an EMBL/GenBank/DDBJ whole genome shotgun (WGS) entry which is preliminary data.</text>
</comment>
<dbReference type="EMBL" id="BLLF01001154">
    <property type="protein sequence ID" value="GFH17477.1"/>
    <property type="molecule type" value="Genomic_DNA"/>
</dbReference>
<feature type="compositionally biased region" description="Polar residues" evidence="1">
    <location>
        <begin position="50"/>
        <end position="62"/>
    </location>
</feature>
<accession>A0A699Z4B7</accession>
<evidence type="ECO:0000256" key="1">
    <source>
        <dbReference type="SAM" id="MobiDB-lite"/>
    </source>
</evidence>
<evidence type="ECO:0000313" key="2">
    <source>
        <dbReference type="EMBL" id="GFH17477.1"/>
    </source>
</evidence>
<sequence>TGRPYQLPPLTSGLAPDSVKGLEEWRAVVERAAAIAAEAAADKASRRRPQQSAKVPAPQNTDATSAALPPATAAPFADPAAPEAEQRLDDSSHAQPSSRPLTGSDSATEKQTRPNTGFEPGSLDVPGLVASAPLGQRRGPLLVAEGLLRGFHGVSPALAAELLETAGCDPEVVTESMQPMQWDRLWASWLGWLAQGNRHHSMGHLPCKLAWKPMQGRTFPHTFACGWVCPACRPPPTLRQRSGGWDQEAEQQDQSVQRQADMITANLYRVTPGASHVMCEDWDTGDTVRLELDPLKTPVQAAEALYKRARKLRRSLAAVQPLLAAAQAELEYLQEVEETLRQLEVFRGLDDAKALKEVQDELVAEGVMKPPPDAQLAAKSEARAKRQAAKGAKAA</sequence>
<organism evidence="2 3">
    <name type="scientific">Haematococcus lacustris</name>
    <name type="common">Green alga</name>
    <name type="synonym">Haematococcus pluvialis</name>
    <dbReference type="NCBI Taxonomy" id="44745"/>
    <lineage>
        <taxon>Eukaryota</taxon>
        <taxon>Viridiplantae</taxon>
        <taxon>Chlorophyta</taxon>
        <taxon>core chlorophytes</taxon>
        <taxon>Chlorophyceae</taxon>
        <taxon>CS clade</taxon>
        <taxon>Chlamydomonadales</taxon>
        <taxon>Haematococcaceae</taxon>
        <taxon>Haematococcus</taxon>
    </lineage>
</organism>
<feature type="non-terminal residue" evidence="2">
    <location>
        <position position="1"/>
    </location>
</feature>
<reference evidence="2 3" key="1">
    <citation type="submission" date="2020-02" db="EMBL/GenBank/DDBJ databases">
        <title>Draft genome sequence of Haematococcus lacustris strain NIES-144.</title>
        <authorList>
            <person name="Morimoto D."/>
            <person name="Nakagawa S."/>
            <person name="Yoshida T."/>
            <person name="Sawayama S."/>
        </authorList>
    </citation>
    <scope>NUCLEOTIDE SEQUENCE [LARGE SCALE GENOMIC DNA]</scope>
    <source>
        <strain evidence="2 3">NIES-144</strain>
    </source>
</reference>
<evidence type="ECO:0000313" key="3">
    <source>
        <dbReference type="Proteomes" id="UP000485058"/>
    </source>
</evidence>
<name>A0A699Z4B7_HAELA</name>
<keyword evidence="3" id="KW-1185">Reference proteome</keyword>
<feature type="compositionally biased region" description="Polar residues" evidence="1">
    <location>
        <begin position="93"/>
        <end position="106"/>
    </location>
</feature>
<feature type="compositionally biased region" description="Low complexity" evidence="1">
    <location>
        <begin position="63"/>
        <end position="83"/>
    </location>
</feature>
<proteinExistence type="predicted"/>
<feature type="region of interest" description="Disordered" evidence="1">
    <location>
        <begin position="36"/>
        <end position="131"/>
    </location>
</feature>